<evidence type="ECO:0000256" key="6">
    <source>
        <dbReference type="RuleBase" id="RU365102"/>
    </source>
</evidence>
<evidence type="ECO:0000256" key="5">
    <source>
        <dbReference type="ARBA" id="ARBA00023136"/>
    </source>
</evidence>
<dbReference type="RefSeq" id="WP_121218934.1">
    <property type="nucleotide sequence ID" value="NZ_RBIG01000001.1"/>
</dbReference>
<organism evidence="7 8">
    <name type="scientific">Oceanibaculum indicum</name>
    <dbReference type="NCBI Taxonomy" id="526216"/>
    <lineage>
        <taxon>Bacteria</taxon>
        <taxon>Pseudomonadati</taxon>
        <taxon>Pseudomonadota</taxon>
        <taxon>Alphaproteobacteria</taxon>
        <taxon>Rhodospirillales</taxon>
        <taxon>Oceanibaculaceae</taxon>
        <taxon>Oceanibaculum</taxon>
    </lineage>
</organism>
<dbReference type="PANTHER" id="PTHR12608:SF1">
    <property type="entry name" value="TRANSMEMBRANE PROTEIN 165"/>
    <property type="match status" value="1"/>
</dbReference>
<dbReference type="Pfam" id="PF01169">
    <property type="entry name" value="GDT1"/>
    <property type="match status" value="2"/>
</dbReference>
<evidence type="ECO:0000256" key="3">
    <source>
        <dbReference type="ARBA" id="ARBA00022692"/>
    </source>
</evidence>
<sequence>MEAFLVSTGVVALAEIGDKTQLLALLLAARYRQPVPVLLGILVATIANHALAGIVGALAADLIGGDWLRWAVGLSFLAVAAWMLVPDKLDDEETPRFRGRGAFLATLISMFLVEMGDKTQIATVVLAARFESLVAVIAGTTAGMMIANTPAVLLGEAAARHVPLKLVHGAAAAIFAVIGITVLLGFDGLT</sequence>
<gene>
    <name evidence="7" type="ORF">BCL74_1650</name>
</gene>
<protein>
    <recommendedName>
        <fullName evidence="6">GDT1 family protein</fullName>
    </recommendedName>
</protein>
<reference evidence="7 8" key="1">
    <citation type="submission" date="2018-10" db="EMBL/GenBank/DDBJ databases">
        <title>Comparative analysis of microorganisms from saline springs in Andes Mountain Range, Colombia.</title>
        <authorList>
            <person name="Rubin E."/>
        </authorList>
    </citation>
    <scope>NUCLEOTIDE SEQUENCE [LARGE SCALE GENOMIC DNA]</scope>
    <source>
        <strain evidence="7 8">USBA 36</strain>
    </source>
</reference>
<dbReference type="Proteomes" id="UP000277424">
    <property type="component" value="Unassembled WGS sequence"/>
</dbReference>
<dbReference type="OrthoDB" id="9801356at2"/>
<comment type="caution">
    <text evidence="7">The sequence shown here is derived from an EMBL/GenBank/DDBJ whole genome shotgun (WGS) entry which is preliminary data.</text>
</comment>
<dbReference type="PANTHER" id="PTHR12608">
    <property type="entry name" value="TRANSMEMBRANE PROTEIN HTP-1 RELATED"/>
    <property type="match status" value="1"/>
</dbReference>
<evidence type="ECO:0000313" key="7">
    <source>
        <dbReference type="EMBL" id="RKQ73858.1"/>
    </source>
</evidence>
<feature type="transmembrane region" description="Helical" evidence="6">
    <location>
        <begin position="133"/>
        <end position="154"/>
    </location>
</feature>
<evidence type="ECO:0000256" key="1">
    <source>
        <dbReference type="ARBA" id="ARBA00004141"/>
    </source>
</evidence>
<keyword evidence="4 6" id="KW-1133">Transmembrane helix</keyword>
<proteinExistence type="inferred from homology"/>
<dbReference type="EMBL" id="RBIG01000001">
    <property type="protein sequence ID" value="RKQ73858.1"/>
    <property type="molecule type" value="Genomic_DNA"/>
</dbReference>
<comment type="subcellular location">
    <subcellularLocation>
        <location evidence="1 6">Membrane</location>
        <topology evidence="1 6">Multi-pass membrane protein</topology>
    </subcellularLocation>
</comment>
<dbReference type="GO" id="GO:0016020">
    <property type="term" value="C:membrane"/>
    <property type="evidence" value="ECO:0007669"/>
    <property type="project" value="UniProtKB-SubCell"/>
</dbReference>
<keyword evidence="5 6" id="KW-0472">Membrane</keyword>
<feature type="transmembrane region" description="Helical" evidence="6">
    <location>
        <begin position="97"/>
        <end position="113"/>
    </location>
</feature>
<accession>A0A420WS19</accession>
<dbReference type="InterPro" id="IPR001727">
    <property type="entry name" value="GDT1-like"/>
</dbReference>
<dbReference type="GO" id="GO:0046873">
    <property type="term" value="F:metal ion transmembrane transporter activity"/>
    <property type="evidence" value="ECO:0007669"/>
    <property type="project" value="InterPro"/>
</dbReference>
<dbReference type="AlphaFoldDB" id="A0A420WS19"/>
<comment type="similarity">
    <text evidence="2 6">Belongs to the GDT1 family.</text>
</comment>
<feature type="transmembrane region" description="Helical" evidence="6">
    <location>
        <begin position="38"/>
        <end position="60"/>
    </location>
</feature>
<keyword evidence="3 6" id="KW-0812">Transmembrane</keyword>
<evidence type="ECO:0000256" key="2">
    <source>
        <dbReference type="ARBA" id="ARBA00009190"/>
    </source>
</evidence>
<evidence type="ECO:0000313" key="8">
    <source>
        <dbReference type="Proteomes" id="UP000277424"/>
    </source>
</evidence>
<feature type="transmembrane region" description="Helical" evidence="6">
    <location>
        <begin position="166"/>
        <end position="186"/>
    </location>
</feature>
<evidence type="ECO:0000256" key="4">
    <source>
        <dbReference type="ARBA" id="ARBA00022989"/>
    </source>
</evidence>
<feature type="transmembrane region" description="Helical" evidence="6">
    <location>
        <begin position="67"/>
        <end position="85"/>
    </location>
</feature>
<name>A0A420WS19_9PROT</name>